<dbReference type="InterPro" id="IPR026213">
    <property type="entry name" value="GRINL1"/>
</dbReference>
<dbReference type="InterPro" id="IPR051375">
    <property type="entry name" value="Tuftelin_GRINL1A/MYZAP/CCD68"/>
</dbReference>
<dbReference type="GeneID" id="105226521"/>
<dbReference type="EMBL" id="GAKP01018804">
    <property type="protein sequence ID" value="JAC40148.1"/>
    <property type="molecule type" value="Transcribed_RNA"/>
</dbReference>
<feature type="region of interest" description="Disordered" evidence="1">
    <location>
        <begin position="381"/>
        <end position="409"/>
    </location>
</feature>
<dbReference type="PANTHER" id="PTHR23171:SF13">
    <property type="entry name" value="DNA-DIRECTED RNA POLYMERASE II SUBUNIT GRINL1A"/>
    <property type="match status" value="1"/>
</dbReference>
<dbReference type="EMBL" id="GAKP01018796">
    <property type="protein sequence ID" value="JAC40156.1"/>
    <property type="molecule type" value="Transcribed_RNA"/>
</dbReference>
<dbReference type="GO" id="GO:0006368">
    <property type="term" value="P:transcription elongation by RNA polymerase II"/>
    <property type="evidence" value="ECO:0007669"/>
    <property type="project" value="InterPro"/>
</dbReference>
<dbReference type="Pfam" id="PF15328">
    <property type="entry name" value="GCOM2"/>
    <property type="match status" value="1"/>
</dbReference>
<dbReference type="EMBL" id="GAKP01018801">
    <property type="protein sequence ID" value="JAC40151.1"/>
    <property type="molecule type" value="Transcribed_RNA"/>
</dbReference>
<protein>
    <submittedName>
        <fullName evidence="2">Uncharacterized protein</fullName>
    </submittedName>
</protein>
<dbReference type="RefSeq" id="XP_011203717.2">
    <property type="nucleotide sequence ID" value="XM_011205415.4"/>
</dbReference>
<feature type="compositionally biased region" description="Basic and acidic residues" evidence="1">
    <location>
        <begin position="381"/>
        <end position="399"/>
    </location>
</feature>
<dbReference type="EMBL" id="GAKP01018797">
    <property type="protein sequence ID" value="JAC40155.1"/>
    <property type="molecule type" value="Transcribed_RNA"/>
</dbReference>
<evidence type="ECO:0000313" key="2">
    <source>
        <dbReference type="EMBL" id="JAC40148.1"/>
    </source>
</evidence>
<evidence type="ECO:0000256" key="1">
    <source>
        <dbReference type="SAM" id="MobiDB-lite"/>
    </source>
</evidence>
<dbReference type="GO" id="GO:0005634">
    <property type="term" value="C:nucleus"/>
    <property type="evidence" value="ECO:0007669"/>
    <property type="project" value="InterPro"/>
</dbReference>
<dbReference type="PRINTS" id="PR02085">
    <property type="entry name" value="POLR2GRINL1"/>
</dbReference>
<dbReference type="PANTHER" id="PTHR23171">
    <property type="entry name" value="GDOWN1"/>
    <property type="match status" value="1"/>
</dbReference>
<name>A0A034VF17_BACDO</name>
<organism evidence="2">
    <name type="scientific">Bactrocera dorsalis</name>
    <name type="common">Oriental fruit fly</name>
    <name type="synonym">Dacus dorsalis</name>
    <dbReference type="NCBI Taxonomy" id="27457"/>
    <lineage>
        <taxon>Eukaryota</taxon>
        <taxon>Metazoa</taxon>
        <taxon>Ecdysozoa</taxon>
        <taxon>Arthropoda</taxon>
        <taxon>Hexapoda</taxon>
        <taxon>Insecta</taxon>
        <taxon>Pterygota</taxon>
        <taxon>Neoptera</taxon>
        <taxon>Endopterygota</taxon>
        <taxon>Diptera</taxon>
        <taxon>Brachycera</taxon>
        <taxon>Muscomorpha</taxon>
        <taxon>Tephritoidea</taxon>
        <taxon>Tephritidae</taxon>
        <taxon>Bactrocera</taxon>
        <taxon>Bactrocera</taxon>
    </lineage>
</organism>
<dbReference type="AlphaFoldDB" id="A0A034VF17"/>
<dbReference type="EMBL" id="GAKP01018795">
    <property type="protein sequence ID" value="JAC40157.1"/>
    <property type="molecule type" value="Transcribed_RNA"/>
</dbReference>
<reference evidence="2" key="1">
    <citation type="journal article" date="2014" name="BMC Genomics">
        <title>Characterizing the developmental transcriptome of the oriental fruit fly, Bactrocera dorsalis (Diptera: Tephritidae) through comparative genomic analysis with Drosophila melanogaster utilizing modENCODE datasets.</title>
        <authorList>
            <person name="Geib S.M."/>
            <person name="Calla B."/>
            <person name="Hall B."/>
            <person name="Hou S."/>
            <person name="Manoukis N.C."/>
        </authorList>
    </citation>
    <scope>NUCLEOTIDE SEQUENCE</scope>
    <source>
        <strain evidence="2">Punador</strain>
    </source>
</reference>
<dbReference type="KEGG" id="bdr:105226521"/>
<sequence length="409" mass="46241">MATITRPPMNRIPAVAPTIKQDNAVRDLTKLSRLELLDLKERQSKLLANKANLKRLPDKGKRIEDFYNKVIEELDRRNNIDEAANMFSELNIVSKGEDVLNRLEWNGHLNGEQNGDPTDDILDSDDKAELDPLRVIAQCTMHERRTKILPPEPKLITEDDLAEIESFKAESENLISTCSKANLTETGSTLTEESETDKVVDVQVVAIDVAEKLTNIKSKIQHSTEKPTSSKVSLISEDSRSSTPALAEVEEHVRYLVAKTELQVAPQREKFKPYKTTVSDVHDPAKERLRKKGKHWEVTAATPPLIQHSGAKMLTLLDSVELQTDYLAKLKSLQEKQAEERLAARIARLEQRNLKMPTEEELKSKTAFTTYRTPSVHIEGEQKFNEDDEVHDPLDEEKSGGGVTYTIYN</sequence>
<proteinExistence type="predicted"/>
<dbReference type="GO" id="GO:0003711">
    <property type="term" value="F:transcription elongation factor activity"/>
    <property type="evidence" value="ECO:0007669"/>
    <property type="project" value="InterPro"/>
</dbReference>
<dbReference type="OrthoDB" id="2408655at2759"/>
<accession>A0A034VF17</accession>